<evidence type="ECO:0000259" key="9">
    <source>
        <dbReference type="Pfam" id="PF25023"/>
    </source>
</evidence>
<dbReference type="GO" id="GO:0005737">
    <property type="term" value="C:cytoplasm"/>
    <property type="evidence" value="ECO:0007669"/>
    <property type="project" value="InterPro"/>
</dbReference>
<name>A0A6S6T1I8_9BACT</name>
<reference evidence="10" key="1">
    <citation type="submission" date="2020-01" db="EMBL/GenBank/DDBJ databases">
        <authorList>
            <person name="Meier V. D."/>
            <person name="Meier V D."/>
        </authorList>
    </citation>
    <scope>NUCLEOTIDE SEQUENCE</scope>
    <source>
        <strain evidence="10">HLG_WM_MAG_01</strain>
    </source>
</reference>
<dbReference type="InterPro" id="IPR031325">
    <property type="entry name" value="RHS_repeat"/>
</dbReference>
<dbReference type="Pfam" id="PF05593">
    <property type="entry name" value="RHS_repeat"/>
    <property type="match status" value="2"/>
</dbReference>
<evidence type="ECO:0000256" key="3">
    <source>
        <dbReference type="ARBA" id="ARBA00022729"/>
    </source>
</evidence>
<evidence type="ECO:0000256" key="1">
    <source>
        <dbReference type="ARBA" id="ARBA00004613"/>
    </source>
</evidence>
<dbReference type="GO" id="GO:0005576">
    <property type="term" value="C:extracellular region"/>
    <property type="evidence" value="ECO:0007669"/>
    <property type="project" value="UniProtKB-SubCell"/>
</dbReference>
<dbReference type="Pfam" id="PF03534">
    <property type="entry name" value="SpvB"/>
    <property type="match status" value="1"/>
</dbReference>
<evidence type="ECO:0000256" key="6">
    <source>
        <dbReference type="SAM" id="MobiDB-lite"/>
    </source>
</evidence>
<feature type="transmembrane region" description="Helical" evidence="7">
    <location>
        <begin position="1916"/>
        <end position="1941"/>
    </location>
</feature>
<keyword evidence="7" id="KW-1133">Transmembrane helix</keyword>
<dbReference type="InterPro" id="IPR013517">
    <property type="entry name" value="FG-GAP"/>
</dbReference>
<dbReference type="InterPro" id="IPR028994">
    <property type="entry name" value="Integrin_alpha_N"/>
</dbReference>
<dbReference type="PANTHER" id="PTHR32305:SF15">
    <property type="entry name" value="PROTEIN RHSA-RELATED"/>
    <property type="match status" value="1"/>
</dbReference>
<evidence type="ECO:0000256" key="5">
    <source>
        <dbReference type="ARBA" id="ARBA00023026"/>
    </source>
</evidence>
<keyword evidence="7" id="KW-0812">Transmembrane</keyword>
<gene>
    <name evidence="10" type="ORF">HELGO_WM15415</name>
</gene>
<evidence type="ECO:0000256" key="2">
    <source>
        <dbReference type="ARBA" id="ARBA00022525"/>
    </source>
</evidence>
<dbReference type="EMBL" id="CACVAS010000097">
    <property type="protein sequence ID" value="CAA6816961.1"/>
    <property type="molecule type" value="Genomic_DNA"/>
</dbReference>
<dbReference type="Pfam" id="PF25023">
    <property type="entry name" value="TEN_YD-shell"/>
    <property type="match status" value="1"/>
</dbReference>
<dbReference type="InterPro" id="IPR006530">
    <property type="entry name" value="YD"/>
</dbReference>
<evidence type="ECO:0000256" key="4">
    <source>
        <dbReference type="ARBA" id="ARBA00022737"/>
    </source>
</evidence>
<dbReference type="Pfam" id="PF13517">
    <property type="entry name" value="FG-GAP_3"/>
    <property type="match status" value="2"/>
</dbReference>
<feature type="transmembrane region" description="Helical" evidence="7">
    <location>
        <begin position="1886"/>
        <end position="1909"/>
    </location>
</feature>
<dbReference type="InterPro" id="IPR028946">
    <property type="entry name" value="Ntox44"/>
</dbReference>
<accession>A0A6S6T1I8</accession>
<dbReference type="PANTHER" id="PTHR32305">
    <property type="match status" value="1"/>
</dbReference>
<proteinExistence type="predicted"/>
<evidence type="ECO:0000256" key="7">
    <source>
        <dbReference type="SAM" id="Phobius"/>
    </source>
</evidence>
<dbReference type="Gene3D" id="2.180.10.10">
    <property type="entry name" value="RHS repeat-associated core"/>
    <property type="match status" value="2"/>
</dbReference>
<keyword evidence="4" id="KW-0677">Repeat</keyword>
<keyword evidence="7" id="KW-0472">Membrane</keyword>
<dbReference type="NCBIfam" id="TIGR01643">
    <property type="entry name" value="YD_repeat_2x"/>
    <property type="match status" value="2"/>
</dbReference>
<dbReference type="SUPFAM" id="SSF69318">
    <property type="entry name" value="Integrin alpha N-terminal domain"/>
    <property type="match status" value="1"/>
</dbReference>
<dbReference type="Pfam" id="PF15607">
    <property type="entry name" value="Ntox44"/>
    <property type="match status" value="1"/>
</dbReference>
<dbReference type="InterPro" id="IPR003284">
    <property type="entry name" value="Sal_SpvB"/>
</dbReference>
<dbReference type="NCBIfam" id="TIGR03696">
    <property type="entry name" value="Rhs_assc_core"/>
    <property type="match status" value="1"/>
</dbReference>
<dbReference type="Gene3D" id="2.130.10.130">
    <property type="entry name" value="Integrin alpha, N-terminal"/>
    <property type="match status" value="1"/>
</dbReference>
<keyword evidence="3" id="KW-0732">Signal</keyword>
<dbReference type="InterPro" id="IPR022385">
    <property type="entry name" value="Rhs_assc_core"/>
</dbReference>
<sequence length="2191" mass="240178">MIKRLLSSIVKPTLIFLLPFYLQAYSQKFAPIMIGGEITTFIPYTKGVDIELGNNITTSEGTDKILSGNVENPEDVASYEWRVDGVLVGTNEYFSTAGIGVGSHTVSLSVIARNGTVSTDSMRVVVSAESIDESNEVYNGGFVGTTKGAFSVTQGSAMYNLKIDVPPGVAGMEPKLSLSYNANAGNGIVGMGWNLGGVSAITRCAPNPGSDGTYHKHGVKYNSDDKFCLDGKRLILTSSDKSYGEADSEYRTEIDTYSKVMARGNENGGPGYFDVYTKSGLHYVYGNDNNSFVHTTSGHAYKAWKVNKIYDSYDNAITFTYTANIDAGTHQLTTVEYADNVVSYIYEDRSDILRGYHEGYTTAIRQRLKHVVVTTDHTNTEIRRYTLDYTSENRGSRRSTLQSITEVVSQEDVKIDLATLSFTYESTTGNLTSSNKSPKTQAEDAHYVDLDSDGCMDVYDNDRVAYGDCSGNFSIFYSVPTTTSNRYVHFGDFNGDGLLDILDTRLNNPKIIYNNGSRSFASATAYTDWHSVTPSNVKYYVSDFNGDGYSDVLVAEKSNYYDDWQEHIVIDKLSILHGKSNKTFLKATVMVNPPGEPDDIKIADFNGDGLTDLYFVVSGNDKIYLHRSSGYYFDYASSPAIIGAEENIKVADFNGDGASDVYVVQSGNDAIWMNEGNGTLTTYSAPEIIGDTNDIKLADINGDGYTDLYKVESNSDKIWLNNGQGSLAYAYSIAATGGASDIHFSDLNGDGMTDMIDTGSSDKIWFNAAKHPRLTYINNNADQEIDIVYKKMVDSSVYYNYSKNGNRNVHDFNKISHGNIELTPAQYVVQSVSSDNGIGGSNTIEYKYYGYVYNKERGAQGFHRVRSCSDATNQCSLEVLRQIGMRPYTNTDDVEGFQFTGMPYAVYHGIPDSHSYLEDAYPTRWLSRTTIEYADASTRAKIYEPYTYSNTQSISDPLASSSTPIKVVSHRNSLSDNGLGNILETKEIIEDKENSKTYTKITTNTYDDDTQKWHLGRLDTSEVEHQVTGKTTIIKKSEFEYNDYGLLSKEVANSHSSTLKLTKTYTYDDYGNKETETIKGSGVTEATTTYGYDNLGKFQTSITNALKHTIHKTYNARFGTLESLTDVNGLITTWKYDGLGRKIQETLPDGSITTWSHEWENGSSEIGAPYTLYSVSQSSKTQPFTRTYYDSLGREVGAYTYTLAKGSRISLDDRRIQTRKYYNAKGELTHETLPRYSNQSTKYITTSHDDYGRVSSVSKTSASGDTATYTSRYNNFTTTVTSPATEKYPNGIQKQTIKNAIDQVTSITDAFGRSDASTISYTYDATGNLLSTTDSGGNVIRMEYDDAGNKDKMIDPDLGTWTYGYNALGKMTSQSNALSQNTIIAYDVLGRIADRNVSQGVSKHNTAYKYGTSGNSKGKLYQTISISKQGSQAEKKQTVTTTYDSLGRATQSSATQGGKTFTTKTTYDSYSRPSTLTYPNGYSITNHYKNAILDSVIGGDGKRHYDVEGMNAYGDISDATFANRVRTVIGHNDAGFIGSIHSGQNAQWNTGNVQQLHYTYNTLGSVLTRNDSSITNRYINETFTYDAHNRLYSLRTSSNVAESYTKNKDYRYDKLGNMTYQTGVGTYNYTDTRYGPHAVNSAGSRTYKYDTVGNMTDRNGDSITYNPLNKPSSMRKSGASSNQTVHFTYGAGGQRYLKQVGTKTTHYVGKAYEEQVNGNETKQIAYITLGGKTIGTHTEVKSTYYDATDPRYHANRYNRYFHTDALGSITSVTNDAGTVVERRSIAPFGKIRAMNYGTNNNTIANTTLQTTRAFTGHEQIGELNGLIHMNARVYDSDIGRFLSADTIIQDPHDSQSYNRYSYVRNNPLMYTDPTGHSWFSKVWDKIGTYVTAIVVAVVAIATGGAALMAMTGASTAVGAAGLATFGQIVVAGTVGGFAAGVTGGLLSGANLVDSVGMGAEGALYGGLSAGVANGIGTLATSWGRAKALLHGITRAAISKAQGGKWSAGFWSGFASSALAPTIASAETFSGKVTISAIVGGTASELGGGKFANGAVTGAFVFMYNDMAHARQKALHLSTDKLIASFEKMRSLPLAKRLMLLYKFTKNGSLLDFKQEGKEYQDYGNFAFGAVGSSLDIDDAILLRGAGWAQTRAGTSKSNYGTPYGFSPYGDDPRDQKYIKYGINYYRNQYGK</sequence>
<protein>
    <submittedName>
        <fullName evidence="10">Uncharacterized protein</fullName>
    </submittedName>
</protein>
<keyword evidence="2" id="KW-0964">Secreted</keyword>
<dbReference type="InterPro" id="IPR056823">
    <property type="entry name" value="TEN-like_YD-shell"/>
</dbReference>
<evidence type="ECO:0000259" key="8">
    <source>
        <dbReference type="Pfam" id="PF15607"/>
    </source>
</evidence>
<organism evidence="10">
    <name type="scientific">uncultured Sulfurovum sp</name>
    <dbReference type="NCBI Taxonomy" id="269237"/>
    <lineage>
        <taxon>Bacteria</taxon>
        <taxon>Pseudomonadati</taxon>
        <taxon>Campylobacterota</taxon>
        <taxon>Epsilonproteobacteria</taxon>
        <taxon>Campylobacterales</taxon>
        <taxon>Sulfurovaceae</taxon>
        <taxon>Sulfurovum</taxon>
        <taxon>environmental samples</taxon>
    </lineage>
</organism>
<feature type="domain" description="Teneurin-like YD-shell" evidence="9">
    <location>
        <begin position="1552"/>
        <end position="1867"/>
    </location>
</feature>
<feature type="region of interest" description="Disordered" evidence="6">
    <location>
        <begin position="1658"/>
        <end position="1681"/>
    </location>
</feature>
<dbReference type="InterPro" id="IPR050708">
    <property type="entry name" value="T6SS_VgrG/RHS"/>
</dbReference>
<feature type="domain" description="Bacterial toxin 44" evidence="8">
    <location>
        <begin position="2114"/>
        <end position="2186"/>
    </location>
</feature>
<evidence type="ECO:0000313" key="10">
    <source>
        <dbReference type="EMBL" id="CAA6816961.1"/>
    </source>
</evidence>
<keyword evidence="5" id="KW-0843">Virulence</keyword>
<comment type="subcellular location">
    <subcellularLocation>
        <location evidence="1">Secreted</location>
    </subcellularLocation>
</comment>